<dbReference type="PANTHER" id="PTHR14119">
    <property type="entry name" value="HYDROLASE"/>
    <property type="match status" value="1"/>
</dbReference>
<evidence type="ECO:0000256" key="1">
    <source>
        <dbReference type="ARBA" id="ARBA00006336"/>
    </source>
</evidence>
<dbReference type="PROSITE" id="PS51367">
    <property type="entry name" value="THAUMATIN_2"/>
    <property type="match status" value="1"/>
</dbReference>
<accession>A0A0P1A929</accession>
<feature type="region of interest" description="Disordered" evidence="2">
    <location>
        <begin position="184"/>
        <end position="220"/>
    </location>
</feature>
<dbReference type="SMART" id="SM00205">
    <property type="entry name" value="THN"/>
    <property type="match status" value="1"/>
</dbReference>
<sequence length="439" mass="47879">MTCAAASACIFAGILISANAFTVTITNKCSSTIDLYTRLANVYTDEIDIIVPGGSINKSIGKGYEGHFRNGSNDAATLVEISTMGELDLTWYDIGIIPPRLHPDHINCMGLQECKDHSDSGIGFNTPVQITPTSNIGKDACEQLECLADECQDAYNFPTDDKKTHSCAFGTDLIVTFCPMSESVSISQDSPVQQETDSVPDTMEAPAAPDSNSNEDQTQNDDVIENSDTMATEVINSTTSTPTPNDVNQSENPSVEEVFRGLTFQMPTVIHGTNTMVSAAKIMNLPVVVTTQYCSRLGNTVSEISKNLEGMQDVKIFDKMKFSMLVPEVEHHLTFNMPQRKSVLLCGIEAHVCVLQTCLDLLEKGFDVHVVSDAVSSSTSYNRSMAIERMRQSGAYITSVESAIFQLVNDASNPEFKNTSKLIKEHLKVENGFIASDRM</sequence>
<dbReference type="PANTHER" id="PTHR14119:SF3">
    <property type="entry name" value="ISOCHORISMATASE DOMAIN-CONTAINING PROTEIN 2"/>
    <property type="match status" value="1"/>
</dbReference>
<dbReference type="RefSeq" id="XP_024573297.1">
    <property type="nucleotide sequence ID" value="XM_024722196.1"/>
</dbReference>
<keyword evidence="6" id="KW-1185">Reference proteome</keyword>
<feature type="chain" id="PRO_5006058471" evidence="3">
    <location>
        <begin position="21"/>
        <end position="439"/>
    </location>
</feature>
<feature type="signal peptide" evidence="3">
    <location>
        <begin position="1"/>
        <end position="20"/>
    </location>
</feature>
<feature type="domain" description="Isochorismatase-like" evidence="4">
    <location>
        <begin position="262"/>
        <end position="401"/>
    </location>
</feature>
<dbReference type="InterPro" id="IPR001938">
    <property type="entry name" value="Thaumatin"/>
</dbReference>
<dbReference type="OrthoDB" id="269496at2759"/>
<dbReference type="EMBL" id="CCYD01000252">
    <property type="protein sequence ID" value="CEG36928.1"/>
    <property type="molecule type" value="Genomic_DNA"/>
</dbReference>
<evidence type="ECO:0000313" key="6">
    <source>
        <dbReference type="Proteomes" id="UP000054928"/>
    </source>
</evidence>
<dbReference type="InterPro" id="IPR050993">
    <property type="entry name" value="Isochorismatase_domain"/>
</dbReference>
<reference evidence="6" key="1">
    <citation type="submission" date="2014-09" db="EMBL/GenBank/DDBJ databases">
        <authorList>
            <person name="Sharma Rahul"/>
            <person name="Thines Marco"/>
        </authorList>
    </citation>
    <scope>NUCLEOTIDE SEQUENCE [LARGE SCALE GENOMIC DNA]</scope>
</reference>
<dbReference type="Proteomes" id="UP000054928">
    <property type="component" value="Unassembled WGS sequence"/>
</dbReference>
<dbReference type="InterPro" id="IPR037176">
    <property type="entry name" value="Osmotin/thaumatin-like_sf"/>
</dbReference>
<dbReference type="SUPFAM" id="SSF49870">
    <property type="entry name" value="Osmotin, thaumatin-like protein"/>
    <property type="match status" value="1"/>
</dbReference>
<comment type="similarity">
    <text evidence="1">Belongs to the isochorismatase family.</text>
</comment>
<proteinExistence type="inferred from homology"/>
<dbReference type="SUPFAM" id="SSF52499">
    <property type="entry name" value="Isochorismatase-like hydrolases"/>
    <property type="match status" value="1"/>
</dbReference>
<evidence type="ECO:0000256" key="3">
    <source>
        <dbReference type="SAM" id="SignalP"/>
    </source>
</evidence>
<dbReference type="Gene3D" id="3.40.50.850">
    <property type="entry name" value="Isochorismatase-like"/>
    <property type="match status" value="1"/>
</dbReference>
<organism evidence="5 6">
    <name type="scientific">Plasmopara halstedii</name>
    <name type="common">Downy mildew of sunflower</name>
    <dbReference type="NCBI Taxonomy" id="4781"/>
    <lineage>
        <taxon>Eukaryota</taxon>
        <taxon>Sar</taxon>
        <taxon>Stramenopiles</taxon>
        <taxon>Oomycota</taxon>
        <taxon>Peronosporomycetes</taxon>
        <taxon>Peronosporales</taxon>
        <taxon>Peronosporaceae</taxon>
        <taxon>Plasmopara</taxon>
    </lineage>
</organism>
<evidence type="ECO:0000259" key="4">
    <source>
        <dbReference type="Pfam" id="PF00857"/>
    </source>
</evidence>
<feature type="compositionally biased region" description="Polar residues" evidence="2">
    <location>
        <begin position="184"/>
        <end position="199"/>
    </location>
</feature>
<dbReference type="AlphaFoldDB" id="A0A0P1A929"/>
<keyword evidence="3" id="KW-0732">Signal</keyword>
<dbReference type="InterPro" id="IPR000868">
    <property type="entry name" value="Isochorismatase-like_dom"/>
</dbReference>
<evidence type="ECO:0000256" key="2">
    <source>
        <dbReference type="SAM" id="MobiDB-lite"/>
    </source>
</evidence>
<dbReference type="STRING" id="4781.A0A0P1A929"/>
<dbReference type="GeneID" id="36399234"/>
<dbReference type="Pfam" id="PF00857">
    <property type="entry name" value="Isochorismatase"/>
    <property type="match status" value="1"/>
</dbReference>
<evidence type="ECO:0000313" key="5">
    <source>
        <dbReference type="EMBL" id="CEG36928.1"/>
    </source>
</evidence>
<name>A0A0P1A929_PLAHL</name>
<dbReference type="InterPro" id="IPR036380">
    <property type="entry name" value="Isochorismatase-like_sf"/>
</dbReference>
<protein>
    <submittedName>
        <fullName evidence="5">Isochorismatase domain containing protein</fullName>
    </submittedName>
</protein>